<dbReference type="Proteomes" id="UP001165121">
    <property type="component" value="Unassembled WGS sequence"/>
</dbReference>
<organism evidence="2 3">
    <name type="scientific">Phytophthora fragariaefolia</name>
    <dbReference type="NCBI Taxonomy" id="1490495"/>
    <lineage>
        <taxon>Eukaryota</taxon>
        <taxon>Sar</taxon>
        <taxon>Stramenopiles</taxon>
        <taxon>Oomycota</taxon>
        <taxon>Peronosporomycetes</taxon>
        <taxon>Peronosporales</taxon>
        <taxon>Peronosporaceae</taxon>
        <taxon>Phytophthora</taxon>
    </lineage>
</organism>
<keyword evidence="3" id="KW-1185">Reference proteome</keyword>
<reference evidence="2" key="1">
    <citation type="submission" date="2023-04" db="EMBL/GenBank/DDBJ databases">
        <title>Phytophthora fragariaefolia NBRC 109709.</title>
        <authorList>
            <person name="Ichikawa N."/>
            <person name="Sato H."/>
            <person name="Tonouchi N."/>
        </authorList>
    </citation>
    <scope>NUCLEOTIDE SEQUENCE</scope>
    <source>
        <strain evidence="2">NBRC 109709</strain>
    </source>
</reference>
<feature type="region of interest" description="Disordered" evidence="1">
    <location>
        <begin position="1"/>
        <end position="84"/>
    </location>
</feature>
<evidence type="ECO:0000313" key="2">
    <source>
        <dbReference type="EMBL" id="GMG17538.1"/>
    </source>
</evidence>
<protein>
    <submittedName>
        <fullName evidence="2">Unnamed protein product</fullName>
    </submittedName>
</protein>
<accession>A0A9W7DBD0</accession>
<feature type="region of interest" description="Disordered" evidence="1">
    <location>
        <begin position="97"/>
        <end position="137"/>
    </location>
</feature>
<name>A0A9W7DBD0_9STRA</name>
<feature type="compositionally biased region" description="Polar residues" evidence="1">
    <location>
        <begin position="1"/>
        <end position="12"/>
    </location>
</feature>
<dbReference type="AlphaFoldDB" id="A0A9W7DBD0"/>
<feature type="compositionally biased region" description="Low complexity" evidence="1">
    <location>
        <begin position="25"/>
        <end position="43"/>
    </location>
</feature>
<gene>
    <name evidence="2" type="ORF">Pfra01_003020300</name>
</gene>
<sequence length="137" mass="14408">MVKVTTSPSGLSPATAVGSPRARIDSVSSADSTDTTAMAAMDATADKARSIPFDDEALRDHGSQEDDEGEDGEEKDEFGDVKTTAELLGEVEELSLQVSQMGRPLPVGRNLATELDDDADDDDDDDEQGVAPGDRPP</sequence>
<comment type="caution">
    <text evidence="2">The sequence shown here is derived from an EMBL/GenBank/DDBJ whole genome shotgun (WGS) entry which is preliminary data.</text>
</comment>
<evidence type="ECO:0000313" key="3">
    <source>
        <dbReference type="Proteomes" id="UP001165121"/>
    </source>
</evidence>
<proteinExistence type="predicted"/>
<feature type="compositionally biased region" description="Acidic residues" evidence="1">
    <location>
        <begin position="114"/>
        <end position="128"/>
    </location>
</feature>
<evidence type="ECO:0000256" key="1">
    <source>
        <dbReference type="SAM" id="MobiDB-lite"/>
    </source>
</evidence>
<dbReference type="EMBL" id="BSXT01019027">
    <property type="protein sequence ID" value="GMG17538.1"/>
    <property type="molecule type" value="Genomic_DNA"/>
</dbReference>
<feature type="compositionally biased region" description="Acidic residues" evidence="1">
    <location>
        <begin position="65"/>
        <end position="77"/>
    </location>
</feature>